<reference evidence="2 3" key="1">
    <citation type="submission" date="2020-04" db="EMBL/GenBank/DDBJ databases">
        <authorList>
            <person name="Alioto T."/>
            <person name="Alioto T."/>
            <person name="Gomez Garrido J."/>
        </authorList>
    </citation>
    <scope>NUCLEOTIDE SEQUENCE [LARGE SCALE GENOMIC DNA]</scope>
</reference>
<comment type="caution">
    <text evidence="2">The sequence shown here is derived from an EMBL/GenBank/DDBJ whole genome shotgun (WGS) entry which is preliminary data.</text>
</comment>
<dbReference type="Proteomes" id="UP000494165">
    <property type="component" value="Unassembled WGS sequence"/>
</dbReference>
<organism evidence="2 3">
    <name type="scientific">Cloeon dipterum</name>
    <dbReference type="NCBI Taxonomy" id="197152"/>
    <lineage>
        <taxon>Eukaryota</taxon>
        <taxon>Metazoa</taxon>
        <taxon>Ecdysozoa</taxon>
        <taxon>Arthropoda</taxon>
        <taxon>Hexapoda</taxon>
        <taxon>Insecta</taxon>
        <taxon>Pterygota</taxon>
        <taxon>Palaeoptera</taxon>
        <taxon>Ephemeroptera</taxon>
        <taxon>Pisciforma</taxon>
        <taxon>Baetidae</taxon>
        <taxon>Cloeon</taxon>
    </lineage>
</organism>
<feature type="chain" id="PRO_5035869714" description="Neuroparsin" evidence="1">
    <location>
        <begin position="33"/>
        <end position="138"/>
    </location>
</feature>
<gene>
    <name evidence="2" type="ORF">CLODIP_2_CD11682</name>
</gene>
<evidence type="ECO:0008006" key="4">
    <source>
        <dbReference type="Google" id="ProtNLM"/>
    </source>
</evidence>
<name>A0A8S1D7B9_9INSE</name>
<protein>
    <recommendedName>
        <fullName evidence="4">Neuroparsin</fullName>
    </recommendedName>
</protein>
<keyword evidence="1" id="KW-0732">Signal</keyword>
<keyword evidence="3" id="KW-1185">Reference proteome</keyword>
<dbReference type="OrthoDB" id="8110368at2759"/>
<dbReference type="AlphaFoldDB" id="A0A8S1D7B9"/>
<proteinExistence type="predicted"/>
<sequence>MQASLYKYSVISLASTLFGLIVIASIMTTAHSGPTRCGPCLQGTCVSNPDDCRYGHFHDSCGRIVCSKAPSASNMAGLERLMRRISRTARSLKGPDEKCGGLYDYFGRCGHGLVCRCNQCVGCSEDTMECSTINNPNC</sequence>
<dbReference type="EMBL" id="CADEPI010000090">
    <property type="protein sequence ID" value="CAB3373797.1"/>
    <property type="molecule type" value="Genomic_DNA"/>
</dbReference>
<evidence type="ECO:0000313" key="3">
    <source>
        <dbReference type="Proteomes" id="UP000494165"/>
    </source>
</evidence>
<feature type="signal peptide" evidence="1">
    <location>
        <begin position="1"/>
        <end position="32"/>
    </location>
</feature>
<evidence type="ECO:0000256" key="1">
    <source>
        <dbReference type="SAM" id="SignalP"/>
    </source>
</evidence>
<accession>A0A8S1D7B9</accession>
<evidence type="ECO:0000313" key="2">
    <source>
        <dbReference type="EMBL" id="CAB3373797.1"/>
    </source>
</evidence>
<dbReference type="InterPro" id="IPR010850">
    <property type="entry name" value="Neuroparsin"/>
</dbReference>
<dbReference type="Pfam" id="PF07327">
    <property type="entry name" value="Neuroparsin"/>
    <property type="match status" value="1"/>
</dbReference>